<sequence>MQRPRKKLRRAVNSCGECRYDLLINAPFVLLTRTRRRKIRCDLNITSSEICTNCASRNATCESWQDHDETTESNDPSLLARLERVEKLPDGLTHTDDPSLTERTPLHSGSVTTPIAGDDNPPVISLFDNAIFRRHERVTPSHGTEESSNSTHSPTDATSEKLRLTLVSLLPCQEDADLVAASTNGWALRQVLYTDSAAFDIAAVSREKAVVVARTLLYLAVCLQQLPPAYDWSKFRFKCSACTVLHKYLSTVADLVTCKDDLACTMEGVECLLLQSIFYINDGNLRRAWLAGRRALNIAQFLGIQKRFLRVVRQIDSEKKNKASIILWLKIVMVDRYLALVLGFPSGVGEDCFGEEEDLLKPVEDLHDVFERRLSIVSGMISQRNSKDLPPSYTTTLDIDEQLDKLAKDMPQTWFSIPSFSTGKGISADIKDFEMMMNQIWFFQLTQMLHLPFMLRAFTESRYEYSKITCINASREMLQRYLALRGTDYKQLHARVVDFATVIAAVVLILNRVGSARNANKDISNRTEDDTSLVKRVLESMRIVGRGERDILARQGAELMEALLAIDVDGTGVRPRRDIRLTVPFIGTVTISGALAADVTEVQSTRSQLQPSLYAQPEQQMGLGWSASNPAPHNLSFEQANIVDPSWFPPVEAWDLDNFNYDSTAQNPYSFWNISG</sequence>
<evidence type="ECO:0000256" key="2">
    <source>
        <dbReference type="ARBA" id="ARBA00023125"/>
    </source>
</evidence>
<dbReference type="PANTHER" id="PTHR47840:SF1">
    <property type="entry name" value="ZN(II)2CYS6 TRANSCRIPTION FACTOR (EUROFUNG)"/>
    <property type="match status" value="1"/>
</dbReference>
<evidence type="ECO:0000256" key="4">
    <source>
        <dbReference type="ARBA" id="ARBA00023242"/>
    </source>
</evidence>
<evidence type="ECO:0000256" key="5">
    <source>
        <dbReference type="SAM" id="MobiDB-lite"/>
    </source>
</evidence>
<evidence type="ECO:0000256" key="1">
    <source>
        <dbReference type="ARBA" id="ARBA00023015"/>
    </source>
</evidence>
<dbReference type="PANTHER" id="PTHR47840">
    <property type="entry name" value="ZN(II)2CYS6 TRANSCRIPTION FACTOR (EUROFUNG)-RELATED"/>
    <property type="match status" value="1"/>
</dbReference>
<keyword evidence="7" id="KW-1185">Reference proteome</keyword>
<keyword evidence="4" id="KW-0539">Nucleus</keyword>
<evidence type="ECO:0000313" key="6">
    <source>
        <dbReference type="EMBL" id="KAK5061955.1"/>
    </source>
</evidence>
<accession>A0ABR0JE83</accession>
<dbReference type="CDD" id="cd12148">
    <property type="entry name" value="fungal_TF_MHR"/>
    <property type="match status" value="1"/>
</dbReference>
<evidence type="ECO:0000256" key="3">
    <source>
        <dbReference type="ARBA" id="ARBA00023163"/>
    </source>
</evidence>
<protein>
    <recommendedName>
        <fullName evidence="8">Transcription factor domain-containing protein</fullName>
    </recommendedName>
</protein>
<dbReference type="EMBL" id="JAVRRF010000009">
    <property type="protein sequence ID" value="KAK5061955.1"/>
    <property type="molecule type" value="Genomic_DNA"/>
</dbReference>
<organism evidence="6 7">
    <name type="scientific">Exophiala sideris</name>
    <dbReference type="NCBI Taxonomy" id="1016849"/>
    <lineage>
        <taxon>Eukaryota</taxon>
        <taxon>Fungi</taxon>
        <taxon>Dikarya</taxon>
        <taxon>Ascomycota</taxon>
        <taxon>Pezizomycotina</taxon>
        <taxon>Eurotiomycetes</taxon>
        <taxon>Chaetothyriomycetidae</taxon>
        <taxon>Chaetothyriales</taxon>
        <taxon>Herpotrichiellaceae</taxon>
        <taxon>Exophiala</taxon>
    </lineage>
</organism>
<keyword evidence="3" id="KW-0804">Transcription</keyword>
<dbReference type="InterPro" id="IPR001138">
    <property type="entry name" value="Zn2Cys6_DnaBD"/>
</dbReference>
<dbReference type="CDD" id="cd00067">
    <property type="entry name" value="GAL4"/>
    <property type="match status" value="1"/>
</dbReference>
<comment type="caution">
    <text evidence="6">The sequence shown here is derived from an EMBL/GenBank/DDBJ whole genome shotgun (WGS) entry which is preliminary data.</text>
</comment>
<feature type="compositionally biased region" description="Polar residues" evidence="5">
    <location>
        <begin position="146"/>
        <end position="157"/>
    </location>
</feature>
<feature type="region of interest" description="Disordered" evidence="5">
    <location>
        <begin position="138"/>
        <end position="157"/>
    </location>
</feature>
<proteinExistence type="predicted"/>
<keyword evidence="1" id="KW-0805">Transcription regulation</keyword>
<gene>
    <name evidence="6" type="ORF">LTR69_005139</name>
</gene>
<keyword evidence="2" id="KW-0238">DNA-binding</keyword>
<dbReference type="Gene3D" id="4.10.240.10">
    <property type="entry name" value="Zn(2)-C6 fungal-type DNA-binding domain"/>
    <property type="match status" value="1"/>
</dbReference>
<dbReference type="InterPro" id="IPR036864">
    <property type="entry name" value="Zn2-C6_fun-type_DNA-bd_sf"/>
</dbReference>
<name>A0ABR0JE83_9EURO</name>
<evidence type="ECO:0008006" key="8">
    <source>
        <dbReference type="Google" id="ProtNLM"/>
    </source>
</evidence>
<reference evidence="6 7" key="1">
    <citation type="submission" date="2023-08" db="EMBL/GenBank/DDBJ databases">
        <title>Black Yeasts Isolated from many extreme environments.</title>
        <authorList>
            <person name="Coleine C."/>
            <person name="Stajich J.E."/>
            <person name="Selbmann L."/>
        </authorList>
    </citation>
    <scope>NUCLEOTIDE SEQUENCE [LARGE SCALE GENOMIC DNA]</scope>
    <source>
        <strain evidence="6 7">CCFEE 6328</strain>
    </source>
</reference>
<dbReference type="Proteomes" id="UP001345691">
    <property type="component" value="Unassembled WGS sequence"/>
</dbReference>
<evidence type="ECO:0000313" key="7">
    <source>
        <dbReference type="Proteomes" id="UP001345691"/>
    </source>
</evidence>